<accession>A0A4U0SGK0</accession>
<sequence>MSRALPAFHRRRVMIVGAVGGTVLSDVVVLGAAYAGQSTAKAAAPTVSCPSVNGALPAVPAQSQAEVTRNLALLDTQITEANNRLAGTVGQGGPNFVNNAIRGPLKDKPSSTVDRINLAFSRQGATAPTGLNALAGCALSG</sequence>
<dbReference type="AlphaFoldDB" id="A0A4U0SGK0"/>
<dbReference type="EMBL" id="SUMC01000029">
    <property type="protein sequence ID" value="TKA08592.1"/>
    <property type="molecule type" value="Genomic_DNA"/>
</dbReference>
<dbReference type="OrthoDB" id="4331351at2"/>
<protein>
    <submittedName>
        <fullName evidence="1">Uncharacterized protein</fullName>
    </submittedName>
</protein>
<dbReference type="Proteomes" id="UP000305778">
    <property type="component" value="Unassembled WGS sequence"/>
</dbReference>
<name>A0A4U0SGK0_9ACTN</name>
<organism evidence="1 2">
    <name type="scientific">Actinacidiphila oryziradicis</name>
    <dbReference type="NCBI Taxonomy" id="2571141"/>
    <lineage>
        <taxon>Bacteria</taxon>
        <taxon>Bacillati</taxon>
        <taxon>Actinomycetota</taxon>
        <taxon>Actinomycetes</taxon>
        <taxon>Kitasatosporales</taxon>
        <taxon>Streptomycetaceae</taxon>
        <taxon>Actinacidiphila</taxon>
    </lineage>
</organism>
<evidence type="ECO:0000313" key="1">
    <source>
        <dbReference type="EMBL" id="TKA08592.1"/>
    </source>
</evidence>
<dbReference type="RefSeq" id="WP_136726546.1">
    <property type="nucleotide sequence ID" value="NZ_SUMC01000029.1"/>
</dbReference>
<comment type="caution">
    <text evidence="1">The sequence shown here is derived from an EMBL/GenBank/DDBJ whole genome shotgun (WGS) entry which is preliminary data.</text>
</comment>
<gene>
    <name evidence="1" type="ORF">FCI23_27045</name>
</gene>
<proteinExistence type="predicted"/>
<reference evidence="1 2" key="1">
    <citation type="submission" date="2019-04" db="EMBL/GenBank/DDBJ databases">
        <title>Streptomyces oryziradicis sp. nov., a novel actinomycete isolated from rhizosphere soil of rice (Oryza sativa L.).</title>
        <authorList>
            <person name="Li C."/>
        </authorList>
    </citation>
    <scope>NUCLEOTIDE SEQUENCE [LARGE SCALE GENOMIC DNA]</scope>
    <source>
        <strain evidence="1 2">NEAU-C40</strain>
    </source>
</reference>
<evidence type="ECO:0000313" key="2">
    <source>
        <dbReference type="Proteomes" id="UP000305778"/>
    </source>
</evidence>
<keyword evidence="2" id="KW-1185">Reference proteome</keyword>